<protein>
    <submittedName>
        <fullName evidence="1">Uncharacterized protein</fullName>
    </submittedName>
</protein>
<keyword evidence="2" id="KW-1185">Reference proteome</keyword>
<comment type="caution">
    <text evidence="1">The sequence shown here is derived from an EMBL/GenBank/DDBJ whole genome shotgun (WGS) entry which is preliminary data.</text>
</comment>
<organism evidence="1 2">
    <name type="scientific">Gossypium trilobum</name>
    <dbReference type="NCBI Taxonomy" id="34281"/>
    <lineage>
        <taxon>Eukaryota</taxon>
        <taxon>Viridiplantae</taxon>
        <taxon>Streptophyta</taxon>
        <taxon>Embryophyta</taxon>
        <taxon>Tracheophyta</taxon>
        <taxon>Spermatophyta</taxon>
        <taxon>Magnoliopsida</taxon>
        <taxon>eudicotyledons</taxon>
        <taxon>Gunneridae</taxon>
        <taxon>Pentapetalae</taxon>
        <taxon>rosids</taxon>
        <taxon>malvids</taxon>
        <taxon>Malvales</taxon>
        <taxon>Malvaceae</taxon>
        <taxon>Malvoideae</taxon>
        <taxon>Gossypium</taxon>
    </lineage>
</organism>
<gene>
    <name evidence="1" type="ORF">Gotri_002833</name>
</gene>
<evidence type="ECO:0000313" key="1">
    <source>
        <dbReference type="EMBL" id="MBA0781953.1"/>
    </source>
</evidence>
<dbReference type="EMBL" id="JABEZW010000012">
    <property type="protein sequence ID" value="MBA0781953.1"/>
    <property type="molecule type" value="Genomic_DNA"/>
</dbReference>
<dbReference type="AlphaFoldDB" id="A0A7J9F9G6"/>
<reference evidence="1 2" key="1">
    <citation type="journal article" date="2019" name="Genome Biol. Evol.">
        <title>Insights into the evolution of the New World diploid cottons (Gossypium, subgenus Houzingenia) based on genome sequencing.</title>
        <authorList>
            <person name="Grover C.E."/>
            <person name="Arick M.A. 2nd"/>
            <person name="Thrash A."/>
            <person name="Conover J.L."/>
            <person name="Sanders W.S."/>
            <person name="Peterson D.G."/>
            <person name="Frelichowski J.E."/>
            <person name="Scheffler J.A."/>
            <person name="Scheffler B.E."/>
            <person name="Wendel J.F."/>
        </authorList>
    </citation>
    <scope>NUCLEOTIDE SEQUENCE [LARGE SCALE GENOMIC DNA]</scope>
    <source>
        <strain evidence="1">8</strain>
        <tissue evidence="1">Leaf</tissue>
    </source>
</reference>
<dbReference type="Proteomes" id="UP000593568">
    <property type="component" value="Unassembled WGS sequence"/>
</dbReference>
<accession>A0A7J9F9G6</accession>
<evidence type="ECO:0000313" key="2">
    <source>
        <dbReference type="Proteomes" id="UP000593568"/>
    </source>
</evidence>
<proteinExistence type="predicted"/>
<name>A0A7J9F9G6_9ROSI</name>
<sequence>MEANIIDLNLDDEEEAPIPCEEDLHKEDEDHQILSSRKSTHRYVIHFSSLKEH</sequence>